<reference evidence="2" key="1">
    <citation type="submission" date="2016-10" db="EMBL/GenBank/DDBJ databases">
        <authorList>
            <person name="Varghese N."/>
            <person name="Submissions S."/>
        </authorList>
    </citation>
    <scope>NUCLEOTIDE SEQUENCE [LARGE SCALE GENOMIC DNA]</scope>
    <source>
        <strain evidence="2">CGMCC 4.7047</strain>
    </source>
</reference>
<accession>A0A1I6VBG5</accession>
<dbReference type="EMBL" id="FPAB01000007">
    <property type="protein sequence ID" value="SFT10950.1"/>
    <property type="molecule type" value="Genomic_DNA"/>
</dbReference>
<dbReference type="STRING" id="1176198.SAMN05444716_107300"/>
<name>A0A1I6VBG5_9ACTN</name>
<keyword evidence="2" id="KW-1185">Reference proteome</keyword>
<organism evidence="1 2">
    <name type="scientific">Streptomyces harbinensis</name>
    <dbReference type="NCBI Taxonomy" id="1176198"/>
    <lineage>
        <taxon>Bacteria</taxon>
        <taxon>Bacillati</taxon>
        <taxon>Actinomycetota</taxon>
        <taxon>Actinomycetes</taxon>
        <taxon>Kitasatosporales</taxon>
        <taxon>Streptomycetaceae</taxon>
        <taxon>Streptomyces</taxon>
    </lineage>
</organism>
<sequence length="164" mass="17862">MRRMLTGIDLGELDSGDLSAAHRQVIEDGWTKTDDGALLLRGLLERYAGDLHAFHDVVALESAVNGRGVVDWDLPMDDARRRQPLVRRAFTFAYAALARAREQGFAVLALVSISRADTDEAPLTAYVTLYGVHPELPSYLADPASAREAVAEIGHADLPPRGAR</sequence>
<protein>
    <submittedName>
        <fullName evidence="1">Uncharacterized protein</fullName>
    </submittedName>
</protein>
<gene>
    <name evidence="1" type="ORF">SAMN05444716_107300</name>
</gene>
<dbReference type="Proteomes" id="UP000198873">
    <property type="component" value="Unassembled WGS sequence"/>
</dbReference>
<evidence type="ECO:0000313" key="2">
    <source>
        <dbReference type="Proteomes" id="UP000198873"/>
    </source>
</evidence>
<evidence type="ECO:0000313" key="1">
    <source>
        <dbReference type="EMBL" id="SFT10950.1"/>
    </source>
</evidence>
<dbReference type="AlphaFoldDB" id="A0A1I6VBG5"/>
<proteinExistence type="predicted"/>